<dbReference type="PANTHER" id="PTHR43098:SF4">
    <property type="entry name" value="BLR3857 PROTEIN"/>
    <property type="match status" value="1"/>
</dbReference>
<dbReference type="InterPro" id="IPR050775">
    <property type="entry name" value="FAD-binding_Monooxygenases"/>
</dbReference>
<dbReference type="AlphaFoldDB" id="T0HIY0"/>
<comment type="caution">
    <text evidence="8">The sequence shown here is derived from an EMBL/GenBank/DDBJ whole genome shotgun (WGS) entry which is preliminary data.</text>
</comment>
<evidence type="ECO:0000256" key="7">
    <source>
        <dbReference type="ARBA" id="ARBA00023033"/>
    </source>
</evidence>
<name>T0HIY0_9SPHN</name>
<keyword evidence="3" id="KW-0285">Flavoprotein</keyword>
<dbReference type="SUPFAM" id="SSF51905">
    <property type="entry name" value="FAD/NAD(P)-binding domain"/>
    <property type="match status" value="1"/>
</dbReference>
<dbReference type="GO" id="GO:0004497">
    <property type="term" value="F:monooxygenase activity"/>
    <property type="evidence" value="ECO:0007669"/>
    <property type="project" value="UniProtKB-KW"/>
</dbReference>
<evidence type="ECO:0000256" key="6">
    <source>
        <dbReference type="ARBA" id="ARBA00023002"/>
    </source>
</evidence>
<accession>T0HIY0</accession>
<keyword evidence="7" id="KW-0503">Monooxygenase</keyword>
<dbReference type="OrthoDB" id="312624at2"/>
<keyword evidence="9" id="KW-1185">Reference proteome</keyword>
<keyword evidence="5" id="KW-0521">NADP</keyword>
<dbReference type="EMBL" id="ATDP01000099">
    <property type="protein sequence ID" value="EQB12987.1"/>
    <property type="molecule type" value="Genomic_DNA"/>
</dbReference>
<dbReference type="eggNOG" id="COG2072">
    <property type="taxonomic scope" value="Bacteria"/>
</dbReference>
<proteinExistence type="inferred from homology"/>
<gene>
    <name evidence="8" type="ORF">RLDS_17980</name>
</gene>
<evidence type="ECO:0000313" key="8">
    <source>
        <dbReference type="EMBL" id="EQB12987.1"/>
    </source>
</evidence>
<dbReference type="Gene3D" id="3.50.50.60">
    <property type="entry name" value="FAD/NAD(P)-binding domain"/>
    <property type="match status" value="1"/>
</dbReference>
<organism evidence="8 9">
    <name type="scientific">Sphingobium lactosutens DS20</name>
    <dbReference type="NCBI Taxonomy" id="1331060"/>
    <lineage>
        <taxon>Bacteria</taxon>
        <taxon>Pseudomonadati</taxon>
        <taxon>Pseudomonadota</taxon>
        <taxon>Alphaproteobacteria</taxon>
        <taxon>Sphingomonadales</taxon>
        <taxon>Sphingomonadaceae</taxon>
        <taxon>Sphingobium</taxon>
    </lineage>
</organism>
<evidence type="ECO:0000256" key="2">
    <source>
        <dbReference type="ARBA" id="ARBA00010139"/>
    </source>
</evidence>
<reference evidence="8 9" key="1">
    <citation type="journal article" date="2013" name="Genome Announc.">
        <title>Draft Genome Sequence of Sphingobium lactosutens Strain DS20T, Isolated from a Hexachlorocyclohexane Dumpsite.</title>
        <authorList>
            <person name="Kumar R."/>
            <person name="Dwivedi V."/>
            <person name="Negi V."/>
            <person name="Khurana J.P."/>
            <person name="Lal R."/>
        </authorList>
    </citation>
    <scope>NUCLEOTIDE SEQUENCE [LARGE SCALE GENOMIC DNA]</scope>
    <source>
        <strain evidence="8 9">DS20</strain>
    </source>
</reference>
<sequence length="172" mass="19296">MRFMMAAGELCSLIRINSRQIVPVFGKIADLIAIKVPVIGTDHRQGRSQTHEVVMPLKPSDCPPASEIDIPAMRAKYLRERDRRIKKNHNDQYVSASGKWADIYEVDPYTPVKPRAPITGETEVVILGAGYCGMMVAAQLKKAGISDFYNIDHGGNFGGTWYWNRYSPRATR</sequence>
<dbReference type="RefSeq" id="WP_021227169.1">
    <property type="nucleotide sequence ID" value="NZ_ATDP01000099.1"/>
</dbReference>
<evidence type="ECO:0000256" key="3">
    <source>
        <dbReference type="ARBA" id="ARBA00022630"/>
    </source>
</evidence>
<protein>
    <submittedName>
        <fullName evidence="8">Uncharacterized protein</fullName>
    </submittedName>
</protein>
<keyword evidence="4" id="KW-0274">FAD</keyword>
<evidence type="ECO:0000313" key="9">
    <source>
        <dbReference type="Proteomes" id="UP000015531"/>
    </source>
</evidence>
<dbReference type="PATRIC" id="fig|1331060.3.peg.3464"/>
<evidence type="ECO:0000256" key="1">
    <source>
        <dbReference type="ARBA" id="ARBA00001974"/>
    </source>
</evidence>
<comment type="similarity">
    <text evidence="2">Belongs to the FAD-binding monooxygenase family.</text>
</comment>
<evidence type="ECO:0000256" key="4">
    <source>
        <dbReference type="ARBA" id="ARBA00022827"/>
    </source>
</evidence>
<dbReference type="PANTHER" id="PTHR43098">
    <property type="entry name" value="L-ORNITHINE N(5)-MONOOXYGENASE-RELATED"/>
    <property type="match status" value="1"/>
</dbReference>
<dbReference type="Proteomes" id="UP000015531">
    <property type="component" value="Unassembled WGS sequence"/>
</dbReference>
<evidence type="ECO:0000256" key="5">
    <source>
        <dbReference type="ARBA" id="ARBA00022857"/>
    </source>
</evidence>
<dbReference type="InterPro" id="IPR036188">
    <property type="entry name" value="FAD/NAD-bd_sf"/>
</dbReference>
<comment type="cofactor">
    <cofactor evidence="1">
        <name>FAD</name>
        <dbReference type="ChEBI" id="CHEBI:57692"/>
    </cofactor>
</comment>
<keyword evidence="6" id="KW-0560">Oxidoreductase</keyword>